<sequence length="123" mass="12336">MYPTQSCGVLNVLQRSRTCRTMLASSSRRGHSKYRLIACSKLPVTTPGAGITATGVASMGKRSRQTAGPCASTWFVVELTSPVTAVGGTLSAAGIEGSQSMVGAAVNAAATSACKCGLPGAAV</sequence>
<dbReference type="EMBL" id="GISG01203819">
    <property type="protein sequence ID" value="MBA4659404.1"/>
    <property type="molecule type" value="Transcribed_RNA"/>
</dbReference>
<reference evidence="1" key="2">
    <citation type="submission" date="2020-07" db="EMBL/GenBank/DDBJ databases">
        <authorList>
            <person name="Vera ALvarez R."/>
            <person name="Arias-Moreno D.M."/>
            <person name="Jimenez-Jacinto V."/>
            <person name="Jimenez-Bremont J.F."/>
            <person name="Swaminathan K."/>
            <person name="Moose S.P."/>
            <person name="Guerrero-Gonzalez M.L."/>
            <person name="Marino-Ramirez L."/>
            <person name="Landsman D."/>
            <person name="Rodriguez-Kessler M."/>
            <person name="Delgado-Sanchez P."/>
        </authorList>
    </citation>
    <scope>NUCLEOTIDE SEQUENCE</scope>
    <source>
        <tissue evidence="1">Cladode</tissue>
    </source>
</reference>
<dbReference type="EMBL" id="GISG01203822">
    <property type="protein sequence ID" value="MBA4659407.1"/>
    <property type="molecule type" value="Transcribed_RNA"/>
</dbReference>
<proteinExistence type="predicted"/>
<name>A0A7C9E6J2_OPUST</name>
<protein>
    <submittedName>
        <fullName evidence="1">Uncharacterized protein</fullName>
    </submittedName>
</protein>
<reference evidence="1" key="1">
    <citation type="journal article" date="2013" name="J. Plant Res.">
        <title>Effect of fungi and light on seed germination of three Opuntia species from semiarid lands of central Mexico.</title>
        <authorList>
            <person name="Delgado-Sanchez P."/>
            <person name="Jimenez-Bremont J.F."/>
            <person name="Guerrero-Gonzalez Mde L."/>
            <person name="Flores J."/>
        </authorList>
    </citation>
    <scope>NUCLEOTIDE SEQUENCE</scope>
    <source>
        <tissue evidence="1">Cladode</tissue>
    </source>
</reference>
<evidence type="ECO:0000313" key="1">
    <source>
        <dbReference type="EMBL" id="MBA4659407.1"/>
    </source>
</evidence>
<accession>A0A7C9E6J2</accession>
<dbReference type="AlphaFoldDB" id="A0A7C9E6J2"/>
<organism evidence="1">
    <name type="scientific">Opuntia streptacantha</name>
    <name type="common">Prickly pear cactus</name>
    <name type="synonym">Opuntia cardona</name>
    <dbReference type="NCBI Taxonomy" id="393608"/>
    <lineage>
        <taxon>Eukaryota</taxon>
        <taxon>Viridiplantae</taxon>
        <taxon>Streptophyta</taxon>
        <taxon>Embryophyta</taxon>
        <taxon>Tracheophyta</taxon>
        <taxon>Spermatophyta</taxon>
        <taxon>Magnoliopsida</taxon>
        <taxon>eudicotyledons</taxon>
        <taxon>Gunneridae</taxon>
        <taxon>Pentapetalae</taxon>
        <taxon>Caryophyllales</taxon>
        <taxon>Cactineae</taxon>
        <taxon>Cactaceae</taxon>
        <taxon>Opuntioideae</taxon>
        <taxon>Opuntia</taxon>
    </lineage>
</organism>